<dbReference type="Pfam" id="PF00717">
    <property type="entry name" value="Peptidase_S24"/>
    <property type="match status" value="1"/>
</dbReference>
<sequence length="205" mass="23174">MQNPQMIASRIKQLAKDNNISIGKLCKECGLGVNYINQMSNKKSVSREKIEIIANYFSVSVEYLLDEPQNNNQMIELPILGEVSAGYGKYADNEIIGTQYVPLNWLSGNEPHVLLRVKGDSMIPKFEEGDLALVRYQQSVDSGSYAVALIDDDNGVIKRVVYGTNWIELQSLNPMYSPRRFEGEDVTRVRIFGLVRKIIKDTDTH</sequence>
<proteinExistence type="predicted"/>
<dbReference type="PROSITE" id="PS50943">
    <property type="entry name" value="HTH_CROC1"/>
    <property type="match status" value="1"/>
</dbReference>
<dbReference type="PANTHER" id="PTHR40661">
    <property type="match status" value="1"/>
</dbReference>
<evidence type="ECO:0000256" key="1">
    <source>
        <dbReference type="ARBA" id="ARBA00023015"/>
    </source>
</evidence>
<accession>A0A8S5TTE0</accession>
<reference evidence="5" key="1">
    <citation type="journal article" date="2021" name="Proc. Natl. Acad. Sci. U.S.A.">
        <title>A Catalog of Tens of Thousands of Viruses from Human Metagenomes Reveals Hidden Associations with Chronic Diseases.</title>
        <authorList>
            <person name="Tisza M.J."/>
            <person name="Buck C.B."/>
        </authorList>
    </citation>
    <scope>NUCLEOTIDE SEQUENCE</scope>
    <source>
        <strain evidence="5">Ct5jB2</strain>
    </source>
</reference>
<dbReference type="SUPFAM" id="SSF51306">
    <property type="entry name" value="LexA/Signal peptidase"/>
    <property type="match status" value="1"/>
</dbReference>
<dbReference type="SMART" id="SM00530">
    <property type="entry name" value="HTH_XRE"/>
    <property type="match status" value="1"/>
</dbReference>
<evidence type="ECO:0000256" key="2">
    <source>
        <dbReference type="ARBA" id="ARBA00023125"/>
    </source>
</evidence>
<organism evidence="5">
    <name type="scientific">Siphoviridae sp. ct5jB2</name>
    <dbReference type="NCBI Taxonomy" id="2825337"/>
    <lineage>
        <taxon>Viruses</taxon>
        <taxon>Duplodnaviria</taxon>
        <taxon>Heunggongvirae</taxon>
        <taxon>Uroviricota</taxon>
        <taxon>Caudoviricetes</taxon>
    </lineage>
</organism>
<dbReference type="CDD" id="cd06529">
    <property type="entry name" value="S24_LexA-like"/>
    <property type="match status" value="1"/>
</dbReference>
<keyword evidence="3" id="KW-0804">Transcription</keyword>
<dbReference type="InterPro" id="IPR036286">
    <property type="entry name" value="LexA/Signal_pep-like_sf"/>
</dbReference>
<dbReference type="PANTHER" id="PTHR40661:SF3">
    <property type="entry name" value="FELS-1 PROPHAGE TRANSCRIPTIONAL REGULATOR"/>
    <property type="match status" value="1"/>
</dbReference>
<dbReference type="Pfam" id="PF13443">
    <property type="entry name" value="HTH_26"/>
    <property type="match status" value="1"/>
</dbReference>
<dbReference type="InterPro" id="IPR001387">
    <property type="entry name" value="Cro/C1-type_HTH"/>
</dbReference>
<dbReference type="EMBL" id="BK015927">
    <property type="protein sequence ID" value="DAF85469.1"/>
    <property type="molecule type" value="Genomic_DNA"/>
</dbReference>
<protein>
    <submittedName>
        <fullName evidence="5">Repressor protein CI</fullName>
    </submittedName>
</protein>
<dbReference type="InterPro" id="IPR015927">
    <property type="entry name" value="Peptidase_S24_S26A/B/C"/>
</dbReference>
<keyword evidence="2" id="KW-0238">DNA-binding</keyword>
<dbReference type="InterPro" id="IPR039418">
    <property type="entry name" value="LexA-like"/>
</dbReference>
<dbReference type="Gene3D" id="2.10.109.10">
    <property type="entry name" value="Umud Fragment, subunit A"/>
    <property type="match status" value="1"/>
</dbReference>
<name>A0A8S5TTE0_9CAUD</name>
<dbReference type="GO" id="GO:0003677">
    <property type="term" value="F:DNA binding"/>
    <property type="evidence" value="ECO:0007669"/>
    <property type="project" value="UniProtKB-KW"/>
</dbReference>
<dbReference type="InterPro" id="IPR010982">
    <property type="entry name" value="Lambda_DNA-bd_dom_sf"/>
</dbReference>
<evidence type="ECO:0000259" key="4">
    <source>
        <dbReference type="PROSITE" id="PS50943"/>
    </source>
</evidence>
<dbReference type="SUPFAM" id="SSF47413">
    <property type="entry name" value="lambda repressor-like DNA-binding domains"/>
    <property type="match status" value="1"/>
</dbReference>
<dbReference type="Gene3D" id="1.10.260.40">
    <property type="entry name" value="lambda repressor-like DNA-binding domains"/>
    <property type="match status" value="1"/>
</dbReference>
<evidence type="ECO:0000313" key="5">
    <source>
        <dbReference type="EMBL" id="DAF85469.1"/>
    </source>
</evidence>
<evidence type="ECO:0000256" key="3">
    <source>
        <dbReference type="ARBA" id="ARBA00023163"/>
    </source>
</evidence>
<keyword evidence="1" id="KW-0805">Transcription regulation</keyword>
<feature type="domain" description="HTH cro/C1-type" evidence="4">
    <location>
        <begin position="11"/>
        <end position="64"/>
    </location>
</feature>